<feature type="region of interest" description="Disordered" evidence="1">
    <location>
        <begin position="78"/>
        <end position="153"/>
    </location>
</feature>
<comment type="caution">
    <text evidence="2">The sequence shown here is derived from an EMBL/GenBank/DDBJ whole genome shotgun (WGS) entry which is preliminary data.</text>
</comment>
<dbReference type="RefSeq" id="WP_139942304.1">
    <property type="nucleotide sequence ID" value="NZ_VFIY01000019.1"/>
</dbReference>
<sequence>MLCRYNDEHQAARGPLDEGARAASTLWIMSRKELPIRFKAYPHANDNGSVSGSPLDPRLLSLARLIARAAVRDLIDGQTANDNLTVAGRHPVKGTEHGAAAPLIVEQTESDPRPPHTAEPLSTTEPSRYADLPAGRQLDLFPDAPNSENTHDH</sequence>
<name>A0A501P948_9PROT</name>
<keyword evidence="3" id="KW-1185">Reference proteome</keyword>
<dbReference type="AlphaFoldDB" id="A0A501P948"/>
<dbReference type="Proteomes" id="UP000319148">
    <property type="component" value="Unassembled WGS sequence"/>
</dbReference>
<dbReference type="EMBL" id="VFIY01000019">
    <property type="protein sequence ID" value="TPD56833.1"/>
    <property type="molecule type" value="Genomic_DNA"/>
</dbReference>
<proteinExistence type="predicted"/>
<gene>
    <name evidence="2" type="ORF">FIV46_17840</name>
</gene>
<accession>A0A501P948</accession>
<evidence type="ECO:0000313" key="3">
    <source>
        <dbReference type="Proteomes" id="UP000319148"/>
    </source>
</evidence>
<organism evidence="2 3">
    <name type="scientific">Emcibacter nanhaiensis</name>
    <dbReference type="NCBI Taxonomy" id="1505037"/>
    <lineage>
        <taxon>Bacteria</taxon>
        <taxon>Pseudomonadati</taxon>
        <taxon>Pseudomonadota</taxon>
        <taxon>Alphaproteobacteria</taxon>
        <taxon>Emcibacterales</taxon>
        <taxon>Emcibacteraceae</taxon>
        <taxon>Emcibacter</taxon>
    </lineage>
</organism>
<evidence type="ECO:0000313" key="2">
    <source>
        <dbReference type="EMBL" id="TPD56833.1"/>
    </source>
</evidence>
<protein>
    <submittedName>
        <fullName evidence="2">Uncharacterized protein</fullName>
    </submittedName>
</protein>
<reference evidence="3" key="1">
    <citation type="submission" date="2019-06" db="EMBL/GenBank/DDBJ databases">
        <title>The complete genome of Emcibacter congregatus ZYLT.</title>
        <authorList>
            <person name="Zhao Z."/>
        </authorList>
    </citation>
    <scope>NUCLEOTIDE SEQUENCE [LARGE SCALE GENOMIC DNA]</scope>
    <source>
        <strain evidence="3">MCCC 1A06723</strain>
    </source>
</reference>
<evidence type="ECO:0000256" key="1">
    <source>
        <dbReference type="SAM" id="MobiDB-lite"/>
    </source>
</evidence>